<gene>
    <name evidence="2" type="ORF">DZC72_09220</name>
</gene>
<evidence type="ECO:0000313" key="2">
    <source>
        <dbReference type="EMBL" id="RRQ50692.1"/>
    </source>
</evidence>
<dbReference type="Proteomes" id="UP000286990">
    <property type="component" value="Unassembled WGS sequence"/>
</dbReference>
<keyword evidence="1" id="KW-1133">Transmembrane helix</keyword>
<sequence>MIKFFRKTRQKLLTEKKVGRYLAYALGEIVLVVIGILIALAINNKNQKNLEKKTEQTYLQGLKEEFLTSKSKLTELLTINEQNIEGAKKLLALTNLKDSLPSEQEFSKLLFQTFVSDIAFNPNNSLLNEIINSGNLKNIKNTDLRIMLTNWFATLEDISRQEKDLLLQRENLLDMFRTNQYSLETVFKDVGIYAEMGLALGDEPKSNLGLLSSREFENKLLMFIVTSRATGDIHYQPLLQYLDSILDTISKELD</sequence>
<accession>A0A426RNZ9</accession>
<proteinExistence type="predicted"/>
<dbReference type="AlphaFoldDB" id="A0A426RNZ9"/>
<keyword evidence="1" id="KW-0812">Transmembrane</keyword>
<dbReference type="OrthoDB" id="821805at2"/>
<dbReference type="EMBL" id="QUSX01000001">
    <property type="protein sequence ID" value="RRQ50692.1"/>
    <property type="molecule type" value="Genomic_DNA"/>
</dbReference>
<comment type="caution">
    <text evidence="2">The sequence shown here is derived from an EMBL/GenBank/DDBJ whole genome shotgun (WGS) entry which is preliminary data.</text>
</comment>
<dbReference type="Pfam" id="PF19578">
    <property type="entry name" value="DUF6090"/>
    <property type="match status" value="1"/>
</dbReference>
<reference evidence="3" key="1">
    <citation type="submission" date="2018-12" db="EMBL/GenBank/DDBJ databases">
        <title>Maribacter lutimaris sp. nov., isolated from marine sediment.</title>
        <authorList>
            <person name="Kim K.K."/>
        </authorList>
    </citation>
    <scope>NUCLEOTIDE SEQUENCE [LARGE SCALE GENOMIC DNA]</scope>
    <source>
        <strain evidence="3">PoM-212</strain>
    </source>
</reference>
<dbReference type="InterPro" id="IPR045749">
    <property type="entry name" value="DUF6090"/>
</dbReference>
<organism evidence="2 3">
    <name type="scientific">Maribacter algicola</name>
    <dbReference type="NCBI Taxonomy" id="2498892"/>
    <lineage>
        <taxon>Bacteria</taxon>
        <taxon>Pseudomonadati</taxon>
        <taxon>Bacteroidota</taxon>
        <taxon>Flavobacteriia</taxon>
        <taxon>Flavobacteriales</taxon>
        <taxon>Flavobacteriaceae</taxon>
        <taxon>Maribacter</taxon>
    </lineage>
</organism>
<feature type="transmembrane region" description="Helical" evidence="1">
    <location>
        <begin position="21"/>
        <end position="42"/>
    </location>
</feature>
<name>A0A426RNZ9_9FLAO</name>
<keyword evidence="3" id="KW-1185">Reference proteome</keyword>
<dbReference type="RefSeq" id="WP_125222513.1">
    <property type="nucleotide sequence ID" value="NZ_QUSX01000001.1"/>
</dbReference>
<protein>
    <submittedName>
        <fullName evidence="2">Uncharacterized protein</fullName>
    </submittedName>
</protein>
<keyword evidence="1" id="KW-0472">Membrane</keyword>
<evidence type="ECO:0000313" key="3">
    <source>
        <dbReference type="Proteomes" id="UP000286990"/>
    </source>
</evidence>
<evidence type="ECO:0000256" key="1">
    <source>
        <dbReference type="SAM" id="Phobius"/>
    </source>
</evidence>